<name>A0ABY1Y1V8_9HYPH</name>
<dbReference type="CDD" id="cd02042">
    <property type="entry name" value="ParAB_family"/>
    <property type="match status" value="1"/>
</dbReference>
<dbReference type="InterPro" id="IPR050678">
    <property type="entry name" value="DNA_Partitioning_ATPase"/>
</dbReference>
<reference evidence="2 3" key="1">
    <citation type="submission" date="2019-02" db="EMBL/GenBank/DDBJ databases">
        <title>Current taxonomic status of genus Agrobacterium and description of Agrobacterium cavarae sp. nov. isolated from maize roots.</title>
        <authorList>
            <person name="Flores-Felix J.D."/>
            <person name="Menendez E."/>
            <person name="Ramirez-Bahena M.H."/>
            <person name="Garcia-Fraile P."/>
            <person name="Velazquez E."/>
        </authorList>
    </citation>
    <scope>NUCLEOTIDE SEQUENCE [LARGE SCALE GENOMIC DNA]</scope>
    <source>
        <strain evidence="2 3">RZME10</strain>
    </source>
</reference>
<sequence>MEKRRTRASVGLPLTEEQKVVFDTAKKAGPHAVCFFNNKGGVGKTTLVANLGAELALNFGARVLLVDCDPQCNLTQYALGDEESLKLYSDADPQSVYSVIRPLALGKGYSSNLPIIKPEKFGFDLVVGDPRLALQEDLLAQDWRDAKAGGMRGIQTTFVFFDLLKKAKDLNYDFVLFDMGPSLGAINRSILLAVDYFVVPMAIDIFSIWAIRNIGQTVSVWRRELQSGISIAEDPSELPEFERDHSLKFIGYVTQQHKERGFTKSDDDKDGGQTKRIVQAYQEINKNIPAEIEKSLSPFYTKGNINPHLGEVRHLGSLAPMSQSQNTPLLNVAAGGGYIQLRKQAREIYRDIAEKFLSNIVSA</sequence>
<dbReference type="InterPro" id="IPR027417">
    <property type="entry name" value="P-loop_NTPase"/>
</dbReference>
<evidence type="ECO:0000313" key="3">
    <source>
        <dbReference type="Proteomes" id="UP000294239"/>
    </source>
</evidence>
<protein>
    <submittedName>
        <fullName evidence="2">ParA family protein</fullName>
    </submittedName>
</protein>
<dbReference type="Proteomes" id="UP000294239">
    <property type="component" value="Unassembled WGS sequence"/>
</dbReference>
<evidence type="ECO:0000313" key="2">
    <source>
        <dbReference type="EMBL" id="TBN08086.1"/>
    </source>
</evidence>
<dbReference type="GeneID" id="301043732"/>
<dbReference type="PANTHER" id="PTHR13696:SF52">
    <property type="entry name" value="PARA FAMILY PROTEIN CT_582"/>
    <property type="match status" value="1"/>
</dbReference>
<keyword evidence="3" id="KW-1185">Reference proteome</keyword>
<dbReference type="InterPro" id="IPR025669">
    <property type="entry name" value="AAA_dom"/>
</dbReference>
<dbReference type="SUPFAM" id="SSF52540">
    <property type="entry name" value="P-loop containing nucleoside triphosphate hydrolases"/>
    <property type="match status" value="1"/>
</dbReference>
<gene>
    <name evidence="2" type="ORF">EYC79_21340</name>
</gene>
<organism evidence="2 3">
    <name type="scientific">Agrobacterium cavarae</name>
    <dbReference type="NCBI Taxonomy" id="2528239"/>
    <lineage>
        <taxon>Bacteria</taxon>
        <taxon>Pseudomonadati</taxon>
        <taxon>Pseudomonadota</taxon>
        <taxon>Alphaproteobacteria</taxon>
        <taxon>Hyphomicrobiales</taxon>
        <taxon>Rhizobiaceae</taxon>
        <taxon>Rhizobium/Agrobacterium group</taxon>
        <taxon>Agrobacterium</taxon>
    </lineage>
</organism>
<accession>A0ABY1Y1V8</accession>
<dbReference type="Gene3D" id="3.40.50.300">
    <property type="entry name" value="P-loop containing nucleotide triphosphate hydrolases"/>
    <property type="match status" value="1"/>
</dbReference>
<evidence type="ECO:0000259" key="1">
    <source>
        <dbReference type="Pfam" id="PF13614"/>
    </source>
</evidence>
<dbReference type="Pfam" id="PF13614">
    <property type="entry name" value="AAA_31"/>
    <property type="match status" value="1"/>
</dbReference>
<proteinExistence type="predicted"/>
<feature type="domain" description="AAA" evidence="1">
    <location>
        <begin position="33"/>
        <end position="230"/>
    </location>
</feature>
<comment type="caution">
    <text evidence="2">The sequence shown here is derived from an EMBL/GenBank/DDBJ whole genome shotgun (WGS) entry which is preliminary data.</text>
</comment>
<dbReference type="RefSeq" id="WP_130979451.1">
    <property type="nucleotide sequence ID" value="NZ_SISF01000034.1"/>
</dbReference>
<dbReference type="EMBL" id="SISF01000034">
    <property type="protein sequence ID" value="TBN08086.1"/>
    <property type="molecule type" value="Genomic_DNA"/>
</dbReference>
<dbReference type="PANTHER" id="PTHR13696">
    <property type="entry name" value="P-LOOP CONTAINING NUCLEOSIDE TRIPHOSPHATE HYDROLASE"/>
    <property type="match status" value="1"/>
</dbReference>